<dbReference type="GO" id="GO:0005634">
    <property type="term" value="C:nucleus"/>
    <property type="evidence" value="ECO:0007669"/>
    <property type="project" value="TreeGrafter"/>
</dbReference>
<feature type="region of interest" description="Disordered" evidence="1">
    <location>
        <begin position="82"/>
        <end position="103"/>
    </location>
</feature>
<dbReference type="EC" id="2.3.2.26" evidence="2"/>
<evidence type="ECO:0000313" key="3">
    <source>
        <dbReference type="Proteomes" id="UP001163046"/>
    </source>
</evidence>
<keyword evidence="3" id="KW-1185">Reference proteome</keyword>
<feature type="region of interest" description="Disordered" evidence="1">
    <location>
        <begin position="31"/>
        <end position="62"/>
    </location>
</feature>
<comment type="caution">
    <text evidence="2">The sequence shown here is derived from an EMBL/GenBank/DDBJ whole genome shotgun (WGS) entry which is preliminary data.</text>
</comment>
<sequence>MLVSHVDDPSFVVDPEAIFSEDMFYSSQYGTIHRRPNSGARASRTAAEREADRDRERTREREALRRERDRWLGNIHAGGLDCGTSSSVPKQAPQDKVPPQSFSADPVSVADLLQWWQPDVDGNVPCFLHIAAMHSELICVGDDGKLYQWRWEDPLPYREQGVIYHPRVKALGLMDEKVVSVSASSIRASVLTESGKVATWVDETLSSIASKLEHPIQGFAEFSGDVVVAIHTCSLYTCAQMSSGALYWWGVLPFEQRKKLLEKARARARRNRTTFTSCIVRGVQVCLRSCPLYHPGSIGFNISSGTPRMGQLLESAWNLDEKCRFKLLPLGNEESTCNPPVIEEHESDVPGSLGLKRKKDPSLDAAEDKSVQDWDLKDVIFVEDKRNIPVGKVLKVDGPYAAVKFPPKDSALQAAAVSNEEVNQSLLHDVRLLRKDELQLVKSSAANKIPDCIQRTPKLLSVPSGTRPLAVTVNCKGVHVMLKTSSGVRYALYSLASSKPEPGGTMPKDCATFLSPAWSQRYSVIPNRRCKEKMSLDSLIMMTDTNGALFPLSKNFLGTVKDPAWMDLPPLQSLGVGVTSLRPGTECKARALVVVLAVQTQQLMSHVLKCNYDAIKQFLVSMETDPGKLAS</sequence>
<reference evidence="2" key="1">
    <citation type="submission" date="2023-01" db="EMBL/GenBank/DDBJ databases">
        <title>Genome assembly of the deep-sea coral Lophelia pertusa.</title>
        <authorList>
            <person name="Herrera S."/>
            <person name="Cordes E."/>
        </authorList>
    </citation>
    <scope>NUCLEOTIDE SEQUENCE</scope>
    <source>
        <strain evidence="2">USNM1676648</strain>
        <tissue evidence="2">Polyp</tissue>
    </source>
</reference>
<dbReference type="GO" id="GO:0034450">
    <property type="term" value="F:ubiquitin-ubiquitin ligase activity"/>
    <property type="evidence" value="ECO:0007669"/>
    <property type="project" value="TreeGrafter"/>
</dbReference>
<evidence type="ECO:0000313" key="2">
    <source>
        <dbReference type="EMBL" id="KAJ7378916.1"/>
    </source>
</evidence>
<evidence type="ECO:0000256" key="1">
    <source>
        <dbReference type="SAM" id="MobiDB-lite"/>
    </source>
</evidence>
<dbReference type="GO" id="GO:0000209">
    <property type="term" value="P:protein polyubiquitination"/>
    <property type="evidence" value="ECO:0007669"/>
    <property type="project" value="TreeGrafter"/>
</dbReference>
<dbReference type="GO" id="GO:0005737">
    <property type="term" value="C:cytoplasm"/>
    <property type="evidence" value="ECO:0007669"/>
    <property type="project" value="TreeGrafter"/>
</dbReference>
<keyword evidence="2" id="KW-0808">Transferase</keyword>
<protein>
    <submittedName>
        <fullName evidence="2">E3 ubiquitin-protein ligase ubr5</fullName>
        <ecNumber evidence="2">2.3.2.26</ecNumber>
    </submittedName>
</protein>
<dbReference type="AlphaFoldDB" id="A0A9W9ZBY4"/>
<accession>A0A9W9ZBY4</accession>
<organism evidence="2 3">
    <name type="scientific">Desmophyllum pertusum</name>
    <dbReference type="NCBI Taxonomy" id="174260"/>
    <lineage>
        <taxon>Eukaryota</taxon>
        <taxon>Metazoa</taxon>
        <taxon>Cnidaria</taxon>
        <taxon>Anthozoa</taxon>
        <taxon>Hexacorallia</taxon>
        <taxon>Scleractinia</taxon>
        <taxon>Caryophylliina</taxon>
        <taxon>Caryophylliidae</taxon>
        <taxon>Desmophyllum</taxon>
    </lineage>
</organism>
<proteinExistence type="predicted"/>
<dbReference type="PANTHER" id="PTHR46276">
    <property type="entry name" value="E3 UBIQUITIN-PROTEIN LIGASE UBR5"/>
    <property type="match status" value="1"/>
</dbReference>
<gene>
    <name evidence="2" type="primary">UBR5_5</name>
    <name evidence="2" type="ORF">OS493_019610</name>
</gene>
<feature type="compositionally biased region" description="Basic and acidic residues" evidence="1">
    <location>
        <begin position="46"/>
        <end position="62"/>
    </location>
</feature>
<dbReference type="OrthoDB" id="298098at2759"/>
<dbReference type="Gene3D" id="2.130.10.30">
    <property type="entry name" value="Regulator of chromosome condensation 1/beta-lactamase-inhibitor protein II"/>
    <property type="match status" value="1"/>
</dbReference>
<feature type="region of interest" description="Disordered" evidence="1">
    <location>
        <begin position="338"/>
        <end position="367"/>
    </location>
</feature>
<keyword evidence="2" id="KW-0012">Acyltransferase</keyword>
<dbReference type="EMBL" id="MU826361">
    <property type="protein sequence ID" value="KAJ7378916.1"/>
    <property type="molecule type" value="Genomic_DNA"/>
</dbReference>
<dbReference type="PANTHER" id="PTHR46276:SF1">
    <property type="entry name" value="E3 UBIQUITIN-PROTEIN LIGASE UBR5"/>
    <property type="match status" value="1"/>
</dbReference>
<dbReference type="SUPFAM" id="SSF50985">
    <property type="entry name" value="RCC1/BLIP-II"/>
    <property type="match status" value="1"/>
</dbReference>
<dbReference type="Proteomes" id="UP001163046">
    <property type="component" value="Unassembled WGS sequence"/>
</dbReference>
<dbReference type="InterPro" id="IPR009091">
    <property type="entry name" value="RCC1/BLIP-II"/>
</dbReference>
<dbReference type="GO" id="GO:0090263">
    <property type="term" value="P:positive regulation of canonical Wnt signaling pathway"/>
    <property type="evidence" value="ECO:0007669"/>
    <property type="project" value="TreeGrafter"/>
</dbReference>
<name>A0A9W9ZBY4_9CNID</name>